<dbReference type="STRING" id="1797245.A2949_01415"/>
<comment type="caution">
    <text evidence="2">The sequence shown here is derived from an EMBL/GenBank/DDBJ whole genome shotgun (WGS) entry which is preliminary data.</text>
</comment>
<keyword evidence="1" id="KW-0472">Membrane</keyword>
<sequence>MIKPERRSFNNFMQVGLVGFTMLGFLLTSLKLPEYGLIANLISEIFWLYSTYKAWKEANQVGMFINTLIVTAILIFGIINYWL</sequence>
<accession>A0A1F4XZ06</accession>
<reference evidence="2 3" key="1">
    <citation type="journal article" date="2016" name="Nat. Commun.">
        <title>Thousands of microbial genomes shed light on interconnected biogeochemical processes in an aquifer system.</title>
        <authorList>
            <person name="Anantharaman K."/>
            <person name="Brown C.T."/>
            <person name="Hug L.A."/>
            <person name="Sharon I."/>
            <person name="Castelle C.J."/>
            <person name="Probst A.J."/>
            <person name="Thomas B.C."/>
            <person name="Singh A."/>
            <person name="Wilkins M.J."/>
            <person name="Karaoz U."/>
            <person name="Brodie E.L."/>
            <person name="Williams K.H."/>
            <person name="Hubbard S.S."/>
            <person name="Banfield J.F."/>
        </authorList>
    </citation>
    <scope>NUCLEOTIDE SEQUENCE [LARGE SCALE GENOMIC DNA]</scope>
</reference>
<protein>
    <submittedName>
        <fullName evidence="2">Uncharacterized protein</fullName>
    </submittedName>
</protein>
<evidence type="ECO:0000313" key="3">
    <source>
        <dbReference type="Proteomes" id="UP000178585"/>
    </source>
</evidence>
<keyword evidence="1" id="KW-1133">Transmembrane helix</keyword>
<dbReference type="Proteomes" id="UP000178585">
    <property type="component" value="Unassembled WGS sequence"/>
</dbReference>
<proteinExistence type="predicted"/>
<evidence type="ECO:0000313" key="2">
    <source>
        <dbReference type="EMBL" id="OGC86919.1"/>
    </source>
</evidence>
<dbReference type="AlphaFoldDB" id="A0A1F4XZ06"/>
<gene>
    <name evidence="2" type="ORF">A2949_01415</name>
</gene>
<evidence type="ECO:0000256" key="1">
    <source>
        <dbReference type="SAM" id="Phobius"/>
    </source>
</evidence>
<dbReference type="EMBL" id="MEWZ01000011">
    <property type="protein sequence ID" value="OGC86919.1"/>
    <property type="molecule type" value="Genomic_DNA"/>
</dbReference>
<feature type="transmembrane region" description="Helical" evidence="1">
    <location>
        <begin position="12"/>
        <end position="29"/>
    </location>
</feature>
<name>A0A1F4XZ06_9BACT</name>
<organism evidence="2 3">
    <name type="scientific">Candidatus Adlerbacteria bacterium RIFCSPLOWO2_01_FULL_54_21b</name>
    <dbReference type="NCBI Taxonomy" id="1797245"/>
    <lineage>
        <taxon>Bacteria</taxon>
        <taxon>Candidatus Adleribacteriota</taxon>
    </lineage>
</organism>
<keyword evidence="1" id="KW-0812">Transmembrane</keyword>
<feature type="transmembrane region" description="Helical" evidence="1">
    <location>
        <begin position="64"/>
        <end position="82"/>
    </location>
</feature>